<keyword evidence="2" id="KW-0328">Glycosyltransferase</keyword>
<evidence type="ECO:0000256" key="3">
    <source>
        <dbReference type="ARBA" id="ARBA00022679"/>
    </source>
</evidence>
<dbReference type="Proteomes" id="UP001521931">
    <property type="component" value="Unassembled WGS sequence"/>
</dbReference>
<dbReference type="InterPro" id="IPR050194">
    <property type="entry name" value="Glycosyltransferase_grp1"/>
</dbReference>
<accession>A0ABS9Q2B1</accession>
<dbReference type="Gene3D" id="3.40.50.2000">
    <property type="entry name" value="Glycogen Phosphorylase B"/>
    <property type="match status" value="2"/>
</dbReference>
<sequence length="412" mass="43494">MRVGFITQWFPPEPGTLVAQDIAQGLASRGHEVHVVTGFPNYPTGRIMPGYRVRPYQQDHPWPGVTVHRAPLVPSHDSHAVPRMVNYLSFAVGATAVVGARVPRPDAWLVYSSPATAALPALTVPTKQAPVTLLIQDLWPDSVTSSSFLSPRAAQFAERALAPACSAAYRRAAAIGVISPGMRTILESRGVSSDKIHLTPNWVSDGHLLPDSQPVHINRGNLGLPEGLLFVYAGNLGDLQGLDAVVDAFASVPEVQLALVGDGVARVRLEERARRAGTANITFVPQQAGDRIGAYLAAADVQLVSLKDTALLRVTMPSKVQTALASRRPILACVAGDAAALVREAGAGVTAPPGDVEAMAAAIRHIHSLSRESLSAMGDAARQTYLKHYAPAVGIDRLASVLETATTQGCTA</sequence>
<comment type="caution">
    <text evidence="5">The sequence shown here is derived from an EMBL/GenBank/DDBJ whole genome shotgun (WGS) entry which is preliminary data.</text>
</comment>
<dbReference type="InterPro" id="IPR028098">
    <property type="entry name" value="Glyco_trans_4-like_N"/>
</dbReference>
<dbReference type="PANTHER" id="PTHR45947:SF3">
    <property type="entry name" value="SULFOQUINOVOSYL TRANSFERASE SQD2"/>
    <property type="match status" value="1"/>
</dbReference>
<evidence type="ECO:0000256" key="2">
    <source>
        <dbReference type="ARBA" id="ARBA00022676"/>
    </source>
</evidence>
<dbReference type="PANTHER" id="PTHR45947">
    <property type="entry name" value="SULFOQUINOVOSYL TRANSFERASE SQD2"/>
    <property type="match status" value="1"/>
</dbReference>
<gene>
    <name evidence="5" type="ORF">MHL29_09000</name>
</gene>
<keyword evidence="3" id="KW-0808">Transferase</keyword>
<name>A0ABS9Q2B1_9MICO</name>
<dbReference type="EMBL" id="JAKRCV010000023">
    <property type="protein sequence ID" value="MCG7322023.1"/>
    <property type="molecule type" value="Genomic_DNA"/>
</dbReference>
<evidence type="ECO:0000313" key="5">
    <source>
        <dbReference type="EMBL" id="MCG7322023.1"/>
    </source>
</evidence>
<evidence type="ECO:0000259" key="4">
    <source>
        <dbReference type="Pfam" id="PF13579"/>
    </source>
</evidence>
<dbReference type="SUPFAM" id="SSF53756">
    <property type="entry name" value="UDP-Glycosyltransferase/glycogen phosphorylase"/>
    <property type="match status" value="1"/>
</dbReference>
<keyword evidence="6" id="KW-1185">Reference proteome</keyword>
<protein>
    <recommendedName>
        <fullName evidence="1">D-inositol 3-phosphate glycosyltransferase</fullName>
    </recommendedName>
</protein>
<evidence type="ECO:0000313" key="6">
    <source>
        <dbReference type="Proteomes" id="UP001521931"/>
    </source>
</evidence>
<organism evidence="5 6">
    <name type="scientific">Arsenicicoccus bolidensis</name>
    <dbReference type="NCBI Taxonomy" id="229480"/>
    <lineage>
        <taxon>Bacteria</taxon>
        <taxon>Bacillati</taxon>
        <taxon>Actinomycetota</taxon>
        <taxon>Actinomycetes</taxon>
        <taxon>Micrococcales</taxon>
        <taxon>Intrasporangiaceae</taxon>
        <taxon>Arsenicicoccus</taxon>
    </lineage>
</organism>
<dbReference type="RefSeq" id="WP_239263992.1">
    <property type="nucleotide sequence ID" value="NZ_JAKRCV010000023.1"/>
</dbReference>
<feature type="domain" description="Glycosyltransferase subfamily 4-like N-terminal" evidence="4">
    <location>
        <begin position="18"/>
        <end position="202"/>
    </location>
</feature>
<proteinExistence type="predicted"/>
<dbReference type="Pfam" id="PF13579">
    <property type="entry name" value="Glyco_trans_4_4"/>
    <property type="match status" value="1"/>
</dbReference>
<dbReference type="CDD" id="cd03794">
    <property type="entry name" value="GT4_WbuB-like"/>
    <property type="match status" value="1"/>
</dbReference>
<evidence type="ECO:0000256" key="1">
    <source>
        <dbReference type="ARBA" id="ARBA00021292"/>
    </source>
</evidence>
<dbReference type="Pfam" id="PF13692">
    <property type="entry name" value="Glyco_trans_1_4"/>
    <property type="match status" value="1"/>
</dbReference>
<reference evidence="5 6" key="1">
    <citation type="submission" date="2022-02" db="EMBL/GenBank/DDBJ databases">
        <title>Uncovering new skin microbiome diversity through culturing and metagenomics.</title>
        <authorList>
            <person name="Conlan S."/>
            <person name="Deming C."/>
            <person name="Nisc Comparative Sequencing Program N."/>
            <person name="Segre J.A."/>
        </authorList>
    </citation>
    <scope>NUCLEOTIDE SEQUENCE [LARGE SCALE GENOMIC DNA]</scope>
    <source>
        <strain evidence="5 6">ACRQZ</strain>
    </source>
</reference>